<reference evidence="9" key="1">
    <citation type="journal article" date="2019" name="Curr. Biol.">
        <title>Genome Sequence of Striga asiatica Provides Insight into the Evolution of Plant Parasitism.</title>
        <authorList>
            <person name="Yoshida S."/>
            <person name="Kim S."/>
            <person name="Wafula E.K."/>
            <person name="Tanskanen J."/>
            <person name="Kim Y.M."/>
            <person name="Honaas L."/>
            <person name="Yang Z."/>
            <person name="Spallek T."/>
            <person name="Conn C.E."/>
            <person name="Ichihashi Y."/>
            <person name="Cheong K."/>
            <person name="Cui S."/>
            <person name="Der J.P."/>
            <person name="Gundlach H."/>
            <person name="Jiao Y."/>
            <person name="Hori C."/>
            <person name="Ishida J.K."/>
            <person name="Kasahara H."/>
            <person name="Kiba T."/>
            <person name="Kim M.S."/>
            <person name="Koo N."/>
            <person name="Laohavisit A."/>
            <person name="Lee Y.H."/>
            <person name="Lumba S."/>
            <person name="McCourt P."/>
            <person name="Mortimer J.C."/>
            <person name="Mutuku J.M."/>
            <person name="Nomura T."/>
            <person name="Sasaki-Sekimoto Y."/>
            <person name="Seto Y."/>
            <person name="Wang Y."/>
            <person name="Wakatake T."/>
            <person name="Sakakibara H."/>
            <person name="Demura T."/>
            <person name="Yamaguchi S."/>
            <person name="Yoneyama K."/>
            <person name="Manabe R.I."/>
            <person name="Nelson D.C."/>
            <person name="Schulman A.H."/>
            <person name="Timko M.P."/>
            <person name="dePamphilis C.W."/>
            <person name="Choi D."/>
            <person name="Shirasu K."/>
        </authorList>
    </citation>
    <scope>NUCLEOTIDE SEQUENCE [LARGE SCALE GENOMIC DNA]</scope>
    <source>
        <strain evidence="9">cv. UVA1</strain>
    </source>
</reference>
<comment type="similarity">
    <text evidence="2 7">Belongs to the plant cysteine rich small secretory peptide family. Epidermal patterning factor subfamily.</text>
</comment>
<dbReference type="OrthoDB" id="1843021at2759"/>
<comment type="subcellular location">
    <subcellularLocation>
        <location evidence="1 7">Secreted</location>
    </subcellularLocation>
</comment>
<dbReference type="GO" id="GO:0010052">
    <property type="term" value="P:guard cell differentiation"/>
    <property type="evidence" value="ECO:0007669"/>
    <property type="project" value="UniProtKB-UniRule"/>
</dbReference>
<dbReference type="InterPro" id="IPR039455">
    <property type="entry name" value="EPFL"/>
</dbReference>
<gene>
    <name evidence="8" type="ORF">STAS_21946</name>
</gene>
<organism evidence="8 9">
    <name type="scientific">Striga asiatica</name>
    <name type="common">Asiatic witchweed</name>
    <name type="synonym">Buchnera asiatica</name>
    <dbReference type="NCBI Taxonomy" id="4170"/>
    <lineage>
        <taxon>Eukaryota</taxon>
        <taxon>Viridiplantae</taxon>
        <taxon>Streptophyta</taxon>
        <taxon>Embryophyta</taxon>
        <taxon>Tracheophyta</taxon>
        <taxon>Spermatophyta</taxon>
        <taxon>Magnoliopsida</taxon>
        <taxon>eudicotyledons</taxon>
        <taxon>Gunneridae</taxon>
        <taxon>Pentapetalae</taxon>
        <taxon>asterids</taxon>
        <taxon>lamiids</taxon>
        <taxon>Lamiales</taxon>
        <taxon>Orobanchaceae</taxon>
        <taxon>Buchnereae</taxon>
        <taxon>Striga</taxon>
    </lineage>
</organism>
<dbReference type="EMBL" id="BKCP01007181">
    <property type="protein sequence ID" value="GER45029.1"/>
    <property type="molecule type" value="Genomic_DNA"/>
</dbReference>
<sequence>MRTMFCCFIIVLFLHILGLVGTSTPHFHPETIENQISRVMQITQSSSQGLHKRIELQLLEEKRANKEINKIGSGPPSCDRKCYGCSPCEPIQVPTTTAHVGVQYTNYEPEGWMCKCGPTFYSP</sequence>
<keyword evidence="9" id="KW-1185">Reference proteome</keyword>
<keyword evidence="6" id="KW-1015">Disulfide bond</keyword>
<evidence type="ECO:0000256" key="2">
    <source>
        <dbReference type="ARBA" id="ARBA00008127"/>
    </source>
</evidence>
<dbReference type="PANTHER" id="PTHR33109">
    <property type="entry name" value="EPIDERMAL PATTERNING FACTOR-LIKE PROTEIN 4"/>
    <property type="match status" value="1"/>
</dbReference>
<evidence type="ECO:0000256" key="5">
    <source>
        <dbReference type="ARBA" id="ARBA00022729"/>
    </source>
</evidence>
<dbReference type="Pfam" id="PF17181">
    <property type="entry name" value="EPF"/>
    <property type="match status" value="1"/>
</dbReference>
<evidence type="ECO:0000313" key="8">
    <source>
        <dbReference type="EMBL" id="GER45029.1"/>
    </source>
</evidence>
<keyword evidence="4 7" id="KW-0964">Secreted</keyword>
<protein>
    <recommendedName>
        <fullName evidence="7">Epidermal patterning factor-like protein</fullName>
    </recommendedName>
</protein>
<accession>A0A5A7QI44</accession>
<keyword evidence="3 7" id="KW-0217">Developmental protein</keyword>
<keyword evidence="5 7" id="KW-0732">Signal</keyword>
<evidence type="ECO:0000256" key="6">
    <source>
        <dbReference type="ARBA" id="ARBA00023157"/>
    </source>
</evidence>
<dbReference type="GO" id="GO:0005576">
    <property type="term" value="C:extracellular region"/>
    <property type="evidence" value="ECO:0007669"/>
    <property type="project" value="UniProtKB-SubCell"/>
</dbReference>
<name>A0A5A7QI44_STRAF</name>
<comment type="caution">
    <text evidence="8">The sequence shown here is derived from an EMBL/GenBank/DDBJ whole genome shotgun (WGS) entry which is preliminary data.</text>
</comment>
<feature type="chain" id="PRO_5027156857" description="Epidermal patterning factor-like protein" evidence="7">
    <location>
        <begin position="23"/>
        <end position="123"/>
    </location>
</feature>
<evidence type="ECO:0000313" key="9">
    <source>
        <dbReference type="Proteomes" id="UP000325081"/>
    </source>
</evidence>
<comment type="function">
    <text evidence="7">Controls stomatal patterning.</text>
</comment>
<evidence type="ECO:0000256" key="7">
    <source>
        <dbReference type="RuleBase" id="RU367102"/>
    </source>
</evidence>
<feature type="signal peptide" evidence="7">
    <location>
        <begin position="1"/>
        <end position="22"/>
    </location>
</feature>
<evidence type="ECO:0000256" key="3">
    <source>
        <dbReference type="ARBA" id="ARBA00022473"/>
    </source>
</evidence>
<evidence type="ECO:0000256" key="1">
    <source>
        <dbReference type="ARBA" id="ARBA00004613"/>
    </source>
</evidence>
<dbReference type="PANTHER" id="PTHR33109:SF3">
    <property type="entry name" value="EPIDERMAL PATTERNING FACTOR-LIKE PROTEIN"/>
    <property type="match status" value="1"/>
</dbReference>
<dbReference type="Proteomes" id="UP000325081">
    <property type="component" value="Unassembled WGS sequence"/>
</dbReference>
<dbReference type="AlphaFoldDB" id="A0A5A7QI44"/>
<evidence type="ECO:0000256" key="4">
    <source>
        <dbReference type="ARBA" id="ARBA00022525"/>
    </source>
</evidence>
<proteinExistence type="inferred from homology"/>